<dbReference type="NCBIfam" id="TIGR00229">
    <property type="entry name" value="sensory_box"/>
    <property type="match status" value="1"/>
</dbReference>
<comment type="caution">
    <text evidence="12">The sequence shown here is derived from an EMBL/GenBank/DDBJ whole genome shotgun (WGS) entry which is preliminary data.</text>
</comment>
<dbReference type="SUPFAM" id="SSF55785">
    <property type="entry name" value="PYP-like sensor domain (PAS domain)"/>
    <property type="match status" value="2"/>
</dbReference>
<evidence type="ECO:0000256" key="1">
    <source>
        <dbReference type="ARBA" id="ARBA00000085"/>
    </source>
</evidence>
<dbReference type="GO" id="GO:0006355">
    <property type="term" value="P:regulation of DNA-templated transcription"/>
    <property type="evidence" value="ECO:0007669"/>
    <property type="project" value="InterPro"/>
</dbReference>
<sequence length="591" mass="65874">MFDLNAVVSAATATPNEFAVDEVIAPQGESCLALVPPLRLQTVIQEQRCRFPLLDYSQDLVAVCDFNGFLAYLNPIGRELMGLAPDGDLSLFQVRCFTPLTQDLWDEIFTSLLEEGLWSGDHVLQYGGDPIAVKMLVTAHRPCAHDQQNIDCFTIVARVQTPSSSRQPAMTAIEAECQRLRHLVGNINDVLFEVNLDGQFTYLSPRFEEFFGHPSSDWLGKSPLMLTHPDDCDFMLEHMRQIVTTGCRDQVEFRILQADGNSRWMAVSNSPCFDAAGEIVGFQGSLRDISDRKAASEALKSKTLYLERALKNLQQARTHMVQSEKMSSLGQLVAGVAHEINNPVNFIYGNLKYADRYIEDLINVLDQYRVACPNPPAPLQETIDEVDVNYLVEDLPKMLNSMKVGADRIREIVLSLRTFSRLDESDYKPADLHAGIASTLLILQNRLKGKEHRPAINIVQDFCELPLVPCFAGQLNQVFMNLLVNAIDALEDAYDAGYITVPEICIQTLMLGDMVQMQFKDNGPGIPDAVKERLFDPFFTTKPVGQGTGMGLAISYQIIRDKHHGFLTCASTPGEGTTFEIQIPLTQPEHA</sequence>
<evidence type="ECO:0000313" key="12">
    <source>
        <dbReference type="EMBL" id="MBE9028526.1"/>
    </source>
</evidence>
<evidence type="ECO:0000259" key="11">
    <source>
        <dbReference type="PROSITE" id="PS50113"/>
    </source>
</evidence>
<keyword evidence="5" id="KW-0547">Nucleotide-binding</keyword>
<dbReference type="PROSITE" id="PS50112">
    <property type="entry name" value="PAS"/>
    <property type="match status" value="1"/>
</dbReference>
<feature type="domain" description="PAC" evidence="11">
    <location>
        <begin position="249"/>
        <end position="301"/>
    </location>
</feature>
<dbReference type="PROSITE" id="PS50113">
    <property type="entry name" value="PAC"/>
    <property type="match status" value="1"/>
</dbReference>
<dbReference type="InterPro" id="IPR036097">
    <property type="entry name" value="HisK_dim/P_sf"/>
</dbReference>
<dbReference type="GO" id="GO:0005524">
    <property type="term" value="F:ATP binding"/>
    <property type="evidence" value="ECO:0007669"/>
    <property type="project" value="UniProtKB-KW"/>
</dbReference>
<dbReference type="InterPro" id="IPR003594">
    <property type="entry name" value="HATPase_dom"/>
</dbReference>
<evidence type="ECO:0000259" key="9">
    <source>
        <dbReference type="PROSITE" id="PS50109"/>
    </source>
</evidence>
<dbReference type="Gene3D" id="3.30.450.20">
    <property type="entry name" value="PAS domain"/>
    <property type="match status" value="1"/>
</dbReference>
<keyword evidence="8" id="KW-0902">Two-component regulatory system</keyword>
<dbReference type="InterPro" id="IPR013767">
    <property type="entry name" value="PAS_fold"/>
</dbReference>
<evidence type="ECO:0000256" key="6">
    <source>
        <dbReference type="ARBA" id="ARBA00022777"/>
    </source>
</evidence>
<keyword evidence="6" id="KW-0418">Kinase</keyword>
<evidence type="ECO:0000256" key="5">
    <source>
        <dbReference type="ARBA" id="ARBA00022741"/>
    </source>
</evidence>
<protein>
    <recommendedName>
        <fullName evidence="2">histidine kinase</fullName>
        <ecNumber evidence="2">2.7.13.3</ecNumber>
    </recommendedName>
</protein>
<dbReference type="Pfam" id="PF00989">
    <property type="entry name" value="PAS"/>
    <property type="match status" value="1"/>
</dbReference>
<reference evidence="12" key="1">
    <citation type="submission" date="2020-10" db="EMBL/GenBank/DDBJ databases">
        <authorList>
            <person name="Castelo-Branco R."/>
            <person name="Eusebio N."/>
            <person name="Adriana R."/>
            <person name="Vieira A."/>
            <person name="Brugerolle De Fraissinette N."/>
            <person name="Rezende De Castro R."/>
            <person name="Schneider M.P."/>
            <person name="Vasconcelos V."/>
            <person name="Leao P.N."/>
        </authorList>
    </citation>
    <scope>NUCLEOTIDE SEQUENCE</scope>
    <source>
        <strain evidence="12">LEGE 11480</strain>
    </source>
</reference>
<dbReference type="SMART" id="SM00086">
    <property type="entry name" value="PAC"/>
    <property type="match status" value="1"/>
</dbReference>
<dbReference type="CDD" id="cd00130">
    <property type="entry name" value="PAS"/>
    <property type="match status" value="1"/>
</dbReference>
<dbReference type="Gene3D" id="1.10.287.130">
    <property type="match status" value="1"/>
</dbReference>
<dbReference type="AlphaFoldDB" id="A0A928VKZ1"/>
<dbReference type="RefSeq" id="WP_264323350.1">
    <property type="nucleotide sequence ID" value="NZ_JADEXQ010000004.1"/>
</dbReference>
<dbReference type="EC" id="2.7.13.3" evidence="2"/>
<evidence type="ECO:0000259" key="10">
    <source>
        <dbReference type="PROSITE" id="PS50112"/>
    </source>
</evidence>
<keyword evidence="13" id="KW-1185">Reference proteome</keyword>
<keyword evidence="3" id="KW-0597">Phosphoprotein</keyword>
<evidence type="ECO:0000256" key="7">
    <source>
        <dbReference type="ARBA" id="ARBA00022840"/>
    </source>
</evidence>
<evidence type="ECO:0000256" key="3">
    <source>
        <dbReference type="ARBA" id="ARBA00022553"/>
    </source>
</evidence>
<dbReference type="InterPro" id="IPR004358">
    <property type="entry name" value="Sig_transdc_His_kin-like_C"/>
</dbReference>
<dbReference type="CDD" id="cd00082">
    <property type="entry name" value="HisKA"/>
    <property type="match status" value="1"/>
</dbReference>
<evidence type="ECO:0000313" key="13">
    <source>
        <dbReference type="Proteomes" id="UP000625316"/>
    </source>
</evidence>
<name>A0A928VKZ1_9CYAN</name>
<accession>A0A928VKZ1</accession>
<dbReference type="InterPro" id="IPR036890">
    <property type="entry name" value="HATPase_C_sf"/>
</dbReference>
<dbReference type="EMBL" id="JADEXQ010000004">
    <property type="protein sequence ID" value="MBE9028526.1"/>
    <property type="molecule type" value="Genomic_DNA"/>
</dbReference>
<gene>
    <name evidence="12" type="ORF">IQ266_01985</name>
</gene>
<comment type="catalytic activity">
    <reaction evidence="1">
        <text>ATP + protein L-histidine = ADP + protein N-phospho-L-histidine.</text>
        <dbReference type="EC" id="2.7.13.3"/>
    </reaction>
</comment>
<dbReference type="InterPro" id="IPR000014">
    <property type="entry name" value="PAS"/>
</dbReference>
<organism evidence="12 13">
    <name type="scientific">Romeriopsis navalis LEGE 11480</name>
    <dbReference type="NCBI Taxonomy" id="2777977"/>
    <lineage>
        <taxon>Bacteria</taxon>
        <taxon>Bacillati</taxon>
        <taxon>Cyanobacteriota</taxon>
        <taxon>Cyanophyceae</taxon>
        <taxon>Leptolyngbyales</taxon>
        <taxon>Leptolyngbyaceae</taxon>
        <taxon>Romeriopsis</taxon>
        <taxon>Romeriopsis navalis</taxon>
    </lineage>
</organism>
<dbReference type="GO" id="GO:0000155">
    <property type="term" value="F:phosphorelay sensor kinase activity"/>
    <property type="evidence" value="ECO:0007669"/>
    <property type="project" value="InterPro"/>
</dbReference>
<dbReference type="PANTHER" id="PTHR43065:SF50">
    <property type="entry name" value="HISTIDINE KINASE"/>
    <property type="match status" value="1"/>
</dbReference>
<keyword evidence="4" id="KW-0808">Transferase</keyword>
<evidence type="ECO:0000256" key="4">
    <source>
        <dbReference type="ARBA" id="ARBA00022679"/>
    </source>
</evidence>
<dbReference type="Proteomes" id="UP000625316">
    <property type="component" value="Unassembled WGS sequence"/>
</dbReference>
<dbReference type="PANTHER" id="PTHR43065">
    <property type="entry name" value="SENSOR HISTIDINE KINASE"/>
    <property type="match status" value="1"/>
</dbReference>
<dbReference type="Pfam" id="PF02518">
    <property type="entry name" value="HATPase_c"/>
    <property type="match status" value="1"/>
</dbReference>
<dbReference type="InterPro" id="IPR005467">
    <property type="entry name" value="His_kinase_dom"/>
</dbReference>
<feature type="domain" description="PAS" evidence="10">
    <location>
        <begin position="176"/>
        <end position="246"/>
    </location>
</feature>
<dbReference type="InterPro" id="IPR001610">
    <property type="entry name" value="PAC"/>
</dbReference>
<dbReference type="SUPFAM" id="SSF47384">
    <property type="entry name" value="Homodimeric domain of signal transducing histidine kinase"/>
    <property type="match status" value="1"/>
</dbReference>
<dbReference type="PROSITE" id="PS50109">
    <property type="entry name" value="HIS_KIN"/>
    <property type="match status" value="1"/>
</dbReference>
<evidence type="ECO:0000256" key="8">
    <source>
        <dbReference type="ARBA" id="ARBA00023012"/>
    </source>
</evidence>
<feature type="domain" description="Histidine kinase" evidence="9">
    <location>
        <begin position="335"/>
        <end position="587"/>
    </location>
</feature>
<evidence type="ECO:0000256" key="2">
    <source>
        <dbReference type="ARBA" id="ARBA00012438"/>
    </source>
</evidence>
<dbReference type="SMART" id="SM00388">
    <property type="entry name" value="HisKA"/>
    <property type="match status" value="1"/>
</dbReference>
<dbReference type="InterPro" id="IPR000700">
    <property type="entry name" value="PAS-assoc_C"/>
</dbReference>
<dbReference type="SUPFAM" id="SSF55874">
    <property type="entry name" value="ATPase domain of HSP90 chaperone/DNA topoisomerase II/histidine kinase"/>
    <property type="match status" value="1"/>
</dbReference>
<dbReference type="SMART" id="SM00091">
    <property type="entry name" value="PAS"/>
    <property type="match status" value="1"/>
</dbReference>
<dbReference type="PRINTS" id="PR00344">
    <property type="entry name" value="BCTRLSENSOR"/>
</dbReference>
<dbReference type="Gene3D" id="3.30.565.10">
    <property type="entry name" value="Histidine kinase-like ATPase, C-terminal domain"/>
    <property type="match status" value="1"/>
</dbReference>
<dbReference type="SMART" id="SM00387">
    <property type="entry name" value="HATPase_c"/>
    <property type="match status" value="1"/>
</dbReference>
<keyword evidence="7" id="KW-0067">ATP-binding</keyword>
<proteinExistence type="predicted"/>
<dbReference type="InterPro" id="IPR003661">
    <property type="entry name" value="HisK_dim/P_dom"/>
</dbReference>
<dbReference type="InterPro" id="IPR035965">
    <property type="entry name" value="PAS-like_dom_sf"/>
</dbReference>